<evidence type="ECO:0000313" key="2">
    <source>
        <dbReference type="Proteomes" id="UP000198781"/>
    </source>
</evidence>
<proteinExistence type="predicted"/>
<name>A0A1G7BBE7_9BURK</name>
<dbReference type="STRING" id="187868.SAMN05192589_11417"/>
<dbReference type="AlphaFoldDB" id="A0A1G7BBE7"/>
<gene>
    <name evidence="1" type="ORF">SAMN05192589_11417</name>
</gene>
<keyword evidence="2" id="KW-1185">Reference proteome</keyword>
<evidence type="ECO:0008006" key="3">
    <source>
        <dbReference type="Google" id="ProtNLM"/>
    </source>
</evidence>
<evidence type="ECO:0000313" key="1">
    <source>
        <dbReference type="EMBL" id="SDE24343.1"/>
    </source>
</evidence>
<sequence>MLPTEAGNYSAISAFRLRDLRTMEQAREAQAHFLARHRILVVAKSGLASEPVMSVTPALFNSTSELDRLVVAIQAERNLFA</sequence>
<protein>
    <recommendedName>
        <fullName evidence="3">Aminotransferase class-III</fullName>
    </recommendedName>
</protein>
<dbReference type="EMBL" id="FMZC01000014">
    <property type="protein sequence ID" value="SDE24343.1"/>
    <property type="molecule type" value="Genomic_DNA"/>
</dbReference>
<dbReference type="Proteomes" id="UP000198781">
    <property type="component" value="Unassembled WGS sequence"/>
</dbReference>
<organism evidence="1 2">
    <name type="scientific">Paracidovorax valerianellae</name>
    <dbReference type="NCBI Taxonomy" id="187868"/>
    <lineage>
        <taxon>Bacteria</taxon>
        <taxon>Pseudomonadati</taxon>
        <taxon>Pseudomonadota</taxon>
        <taxon>Betaproteobacteria</taxon>
        <taxon>Burkholderiales</taxon>
        <taxon>Comamonadaceae</taxon>
        <taxon>Paracidovorax</taxon>
    </lineage>
</organism>
<reference evidence="1 2" key="1">
    <citation type="submission" date="2016-10" db="EMBL/GenBank/DDBJ databases">
        <authorList>
            <person name="de Groot N.N."/>
        </authorList>
    </citation>
    <scope>NUCLEOTIDE SEQUENCE [LARGE SCALE GENOMIC DNA]</scope>
    <source>
        <strain evidence="1 2">DSM 16619</strain>
    </source>
</reference>
<accession>A0A1G7BBE7</accession>